<evidence type="ECO:0000313" key="1">
    <source>
        <dbReference type="EMBL" id="MBH8563770.1"/>
    </source>
</evidence>
<dbReference type="EMBL" id="JAECZC010000029">
    <property type="protein sequence ID" value="MBH8563770.1"/>
    <property type="molecule type" value="Genomic_DNA"/>
</dbReference>
<dbReference type="RefSeq" id="WP_198125635.1">
    <property type="nucleotide sequence ID" value="NZ_JAECZC010000029.1"/>
</dbReference>
<proteinExistence type="predicted"/>
<reference evidence="1 2" key="1">
    <citation type="journal article" date="2021" name="Int. J. Syst. Evol. Microbiol.">
        <title>Amazonocrinis nigriterrae gen. nov., sp. nov., Atlanticothrix silvestris gen. nov., sp. nov. and Dendronalium phyllosphericum gen. nov., sp. nov., nostocacean cyanobacteria from Brazilian environments.</title>
        <authorList>
            <person name="Alvarenga D.O."/>
            <person name="Andreote A.P.D."/>
            <person name="Branco L.H.Z."/>
            <person name="Delbaje E."/>
            <person name="Cruz R.B."/>
            <person name="Varani A.M."/>
            <person name="Fiore M.F."/>
        </authorList>
    </citation>
    <scope>NUCLEOTIDE SEQUENCE [LARGE SCALE GENOMIC DNA]</scope>
    <source>
        <strain evidence="1 2">CENA67</strain>
    </source>
</reference>
<evidence type="ECO:0000313" key="2">
    <source>
        <dbReference type="Proteomes" id="UP000632766"/>
    </source>
</evidence>
<dbReference type="AlphaFoldDB" id="A0A8J7L911"/>
<dbReference type="Proteomes" id="UP000632766">
    <property type="component" value="Unassembled WGS sequence"/>
</dbReference>
<accession>A0A8J7L911</accession>
<organism evidence="1 2">
    <name type="scientific">Amazonocrinis nigriterrae CENA67</name>
    <dbReference type="NCBI Taxonomy" id="2794033"/>
    <lineage>
        <taxon>Bacteria</taxon>
        <taxon>Bacillati</taxon>
        <taxon>Cyanobacteriota</taxon>
        <taxon>Cyanophyceae</taxon>
        <taxon>Nostocales</taxon>
        <taxon>Nostocaceae</taxon>
        <taxon>Amazonocrinis</taxon>
        <taxon>Amazonocrinis nigriterrae</taxon>
    </lineage>
</organism>
<name>A0A8J7L911_9NOST</name>
<gene>
    <name evidence="1" type="ORF">I8748_16490</name>
</gene>
<protein>
    <submittedName>
        <fullName evidence="1">Uncharacterized protein</fullName>
    </submittedName>
</protein>
<sequence length="110" mass="11977">MAELYVASTSGFTETATDITISKSALAYTGYTPRSAMTLEEFLLAFVIKMSTIFTDAAQTADPDRQITIDVPTADDISLSGTSPNRYANFDYTINLRKPAPSITFSPTDF</sequence>
<comment type="caution">
    <text evidence="1">The sequence shown here is derived from an EMBL/GenBank/DDBJ whole genome shotgun (WGS) entry which is preliminary data.</text>
</comment>
<keyword evidence="2" id="KW-1185">Reference proteome</keyword>